<dbReference type="GO" id="GO:0006397">
    <property type="term" value="P:mRNA processing"/>
    <property type="evidence" value="ECO:0007669"/>
    <property type="project" value="UniProtKB-KW"/>
</dbReference>
<protein>
    <submittedName>
        <fullName evidence="6">CCHC-type domain-containing protein</fullName>
    </submittedName>
</protein>
<dbReference type="Gene3D" id="4.10.60.10">
    <property type="entry name" value="Zinc finger, CCHC-type"/>
    <property type="match status" value="1"/>
</dbReference>
<feature type="compositionally biased region" description="Polar residues" evidence="3">
    <location>
        <begin position="215"/>
        <end position="230"/>
    </location>
</feature>
<evidence type="ECO:0000313" key="5">
    <source>
        <dbReference type="EMBL" id="OAV98486.1"/>
    </source>
</evidence>
<evidence type="ECO:0000256" key="2">
    <source>
        <dbReference type="PROSITE-ProRule" id="PRU00047"/>
    </source>
</evidence>
<reference evidence="5" key="1">
    <citation type="submission" date="2009-11" db="EMBL/GenBank/DDBJ databases">
        <authorList>
            <consortium name="The Broad Institute Genome Sequencing Platform"/>
            <person name="Ward D."/>
            <person name="Feldgarden M."/>
            <person name="Earl A."/>
            <person name="Young S.K."/>
            <person name="Zeng Q."/>
            <person name="Koehrsen M."/>
            <person name="Alvarado L."/>
            <person name="Berlin A."/>
            <person name="Bochicchio J."/>
            <person name="Borenstein D."/>
            <person name="Chapman S.B."/>
            <person name="Chen Z."/>
            <person name="Engels R."/>
            <person name="Freedman E."/>
            <person name="Gellesch M."/>
            <person name="Goldberg J."/>
            <person name="Griggs A."/>
            <person name="Gujja S."/>
            <person name="Heilman E."/>
            <person name="Heiman D."/>
            <person name="Hepburn T."/>
            <person name="Howarth C."/>
            <person name="Jen D."/>
            <person name="Larson L."/>
            <person name="Lewis B."/>
            <person name="Mehta T."/>
            <person name="Park D."/>
            <person name="Pearson M."/>
            <person name="Roberts A."/>
            <person name="Saif S."/>
            <person name="Shea T."/>
            <person name="Shenoy N."/>
            <person name="Sisk P."/>
            <person name="Stolte C."/>
            <person name="Sykes S."/>
            <person name="Thomson T."/>
            <person name="Walk T."/>
            <person name="White J."/>
            <person name="Yandava C."/>
            <person name="Izard J."/>
            <person name="Baranova O.V."/>
            <person name="Blanton J.M."/>
            <person name="Tanner A.C."/>
            <person name="Dewhirst F.E."/>
            <person name="Haas B."/>
            <person name="Nusbaum C."/>
            <person name="Birren B."/>
        </authorList>
    </citation>
    <scope>NUCLEOTIDE SEQUENCE [LARGE SCALE GENOMIC DNA]</scope>
    <source>
        <strain evidence="5">1-1 BBBD Race 1</strain>
    </source>
</reference>
<evidence type="ECO:0000313" key="6">
    <source>
        <dbReference type="EnsemblFungi" id="PTTG_25678-t43_1-p1"/>
    </source>
</evidence>
<dbReference type="EnsemblFungi" id="PTTG_25678-t43_1">
    <property type="protein sequence ID" value="PTTG_25678-t43_1-p1"/>
    <property type="gene ID" value="PTTG_25678"/>
</dbReference>
<dbReference type="SMART" id="SM00343">
    <property type="entry name" value="ZnF_C2HC"/>
    <property type="match status" value="1"/>
</dbReference>
<keyword evidence="7" id="KW-1185">Reference proteome</keyword>
<dbReference type="SUPFAM" id="SSF57756">
    <property type="entry name" value="Retrovirus zinc finger-like domains"/>
    <property type="match status" value="1"/>
</dbReference>
<dbReference type="InterPro" id="IPR036875">
    <property type="entry name" value="Znf_CCHC_sf"/>
</dbReference>
<dbReference type="PROSITE" id="PS50158">
    <property type="entry name" value="ZF_CCHC"/>
    <property type="match status" value="1"/>
</dbReference>
<accession>A0A180H077</accession>
<keyword evidence="2" id="KW-0863">Zinc-finger</keyword>
<dbReference type="EMBL" id="ADAS02000007">
    <property type="protein sequence ID" value="OAV98486.1"/>
    <property type="molecule type" value="Genomic_DNA"/>
</dbReference>
<reference evidence="6" key="4">
    <citation type="submission" date="2025-05" db="UniProtKB">
        <authorList>
            <consortium name="EnsemblFungi"/>
        </authorList>
    </citation>
    <scope>IDENTIFICATION</scope>
    <source>
        <strain evidence="6">isolate 1-1 / race 1 (BBBD)</strain>
    </source>
</reference>
<dbReference type="VEuPathDB" id="FungiDB:PTTG_25678"/>
<reference evidence="5" key="2">
    <citation type="submission" date="2016-05" db="EMBL/GenBank/DDBJ databases">
        <title>Comparative analysis highlights variable genome content of wheat rusts and divergence of the mating loci.</title>
        <authorList>
            <person name="Cuomo C.A."/>
            <person name="Bakkeren G."/>
            <person name="Szabo L."/>
            <person name="Khalil H."/>
            <person name="Joly D."/>
            <person name="Goldberg J."/>
            <person name="Young S."/>
            <person name="Zeng Q."/>
            <person name="Fellers J."/>
        </authorList>
    </citation>
    <scope>NUCLEOTIDE SEQUENCE [LARGE SCALE GENOMIC DNA]</scope>
    <source>
        <strain evidence="5">1-1 BBBD Race 1</strain>
    </source>
</reference>
<feature type="region of interest" description="Disordered" evidence="3">
    <location>
        <begin position="171"/>
        <end position="230"/>
    </location>
</feature>
<evidence type="ECO:0000256" key="3">
    <source>
        <dbReference type="SAM" id="MobiDB-lite"/>
    </source>
</evidence>
<dbReference type="OrthoDB" id="10513339at2759"/>
<dbReference type="Pfam" id="PF00098">
    <property type="entry name" value="zf-CCHC"/>
    <property type="match status" value="1"/>
</dbReference>
<dbReference type="Proteomes" id="UP000005240">
    <property type="component" value="Unassembled WGS sequence"/>
</dbReference>
<keyword evidence="1" id="KW-0507">mRNA processing</keyword>
<keyword evidence="2" id="KW-0862">Zinc</keyword>
<keyword evidence="2" id="KW-0479">Metal-binding</keyword>
<name>A0A180H077_PUCT1</name>
<evidence type="ECO:0000313" key="7">
    <source>
        <dbReference type="Proteomes" id="UP000005240"/>
    </source>
</evidence>
<sequence length="305" mass="33734">MKRFPGTSFTPQSRPGKTLKKININDYNSLAEAIAVFDPCAKTFVKQGIDFTWDNVIGLIIQLNLHERTQSTLDHKIDLFMEMHKFENPASSDVLRFWDAAQVEKRLAEDAAPTETSVLNIGLASFSGSCVSGCASGTVSGHQDNSAITANALTKPPHCYICKQTGHMSPNCPISQKNNPSNHPNPQRTEENQPSPWPYIKPIQPDTRSIGPPLGTTQHSRVPQTKPSIAPQITKQVNTRQINPELFAKEEDEVEYVFESENLSAKPTSHHFNLCEMALEHEGQEVIWDTGTSGNVTGNRSANRS</sequence>
<reference evidence="6 7" key="3">
    <citation type="journal article" date="2017" name="G3 (Bethesda)">
        <title>Comparative analysis highlights variable genome content of wheat rusts and divergence of the mating loci.</title>
        <authorList>
            <person name="Cuomo C.A."/>
            <person name="Bakkeren G."/>
            <person name="Khalil H.B."/>
            <person name="Panwar V."/>
            <person name="Joly D."/>
            <person name="Linning R."/>
            <person name="Sakthikumar S."/>
            <person name="Song X."/>
            <person name="Adiconis X."/>
            <person name="Fan L."/>
            <person name="Goldberg J.M."/>
            <person name="Levin J.Z."/>
            <person name="Young S."/>
            <person name="Zeng Q."/>
            <person name="Anikster Y."/>
            <person name="Bruce M."/>
            <person name="Wang M."/>
            <person name="Yin C."/>
            <person name="McCallum B."/>
            <person name="Szabo L.J."/>
            <person name="Hulbert S."/>
            <person name="Chen X."/>
            <person name="Fellers J.P."/>
        </authorList>
    </citation>
    <scope>NUCLEOTIDE SEQUENCE</scope>
    <source>
        <strain evidence="6">isolate 1-1 / race 1 (BBBD)</strain>
        <strain evidence="7">Isolate 1-1 / race 1 (BBBD)</strain>
    </source>
</reference>
<dbReference type="GO" id="GO:0008270">
    <property type="term" value="F:zinc ion binding"/>
    <property type="evidence" value="ECO:0007669"/>
    <property type="project" value="UniProtKB-KW"/>
</dbReference>
<evidence type="ECO:0000256" key="1">
    <source>
        <dbReference type="ARBA" id="ARBA00022664"/>
    </source>
</evidence>
<evidence type="ECO:0000259" key="4">
    <source>
        <dbReference type="PROSITE" id="PS50158"/>
    </source>
</evidence>
<feature type="domain" description="CCHC-type" evidence="4">
    <location>
        <begin position="159"/>
        <end position="173"/>
    </location>
</feature>
<proteinExistence type="predicted"/>
<organism evidence="5">
    <name type="scientific">Puccinia triticina (isolate 1-1 / race 1 (BBBD))</name>
    <name type="common">Brown leaf rust fungus</name>
    <dbReference type="NCBI Taxonomy" id="630390"/>
    <lineage>
        <taxon>Eukaryota</taxon>
        <taxon>Fungi</taxon>
        <taxon>Dikarya</taxon>
        <taxon>Basidiomycota</taxon>
        <taxon>Pucciniomycotina</taxon>
        <taxon>Pucciniomycetes</taxon>
        <taxon>Pucciniales</taxon>
        <taxon>Pucciniaceae</taxon>
        <taxon>Puccinia</taxon>
    </lineage>
</organism>
<dbReference type="GO" id="GO:0003676">
    <property type="term" value="F:nucleic acid binding"/>
    <property type="evidence" value="ECO:0007669"/>
    <property type="project" value="InterPro"/>
</dbReference>
<gene>
    <name evidence="5" type="ORF">PTTG_25678</name>
</gene>
<feature type="compositionally biased region" description="Polar residues" evidence="3">
    <location>
        <begin position="171"/>
        <end position="187"/>
    </location>
</feature>
<dbReference type="AlphaFoldDB" id="A0A180H077"/>
<dbReference type="InterPro" id="IPR001878">
    <property type="entry name" value="Znf_CCHC"/>
</dbReference>